<dbReference type="Proteomes" id="UP001068021">
    <property type="component" value="Unassembled WGS sequence"/>
</dbReference>
<proteinExistence type="predicted"/>
<dbReference type="Gene3D" id="3.40.50.1820">
    <property type="entry name" value="alpha/beta hydrolase"/>
    <property type="match status" value="1"/>
</dbReference>
<sequence>MLLRDDVDEESLALVGFSLGGYFASRAVIYEKRIKACVVDSPIIDISRYYGGFEQIEELAKIKVEDYEKLFSESPLACWAVETFTKRYGAKTVAEALEKVKEFNISGDLDKITCPTLALVGEGDEAIFQAQRFYEGVSGSKALRMFTEKEGAESHCQITNLSLMNAAVMMWLDGVFSK</sequence>
<dbReference type="InterPro" id="IPR050261">
    <property type="entry name" value="FrsA_esterase"/>
</dbReference>
<evidence type="ECO:0000313" key="1">
    <source>
        <dbReference type="EMBL" id="MCZ3364695.1"/>
    </source>
</evidence>
<accession>A0A9E4ZY07</accession>
<comment type="caution">
    <text evidence="1">The sequence shown here is derived from an EMBL/GenBank/DDBJ whole genome shotgun (WGS) entry which is preliminary data.</text>
</comment>
<dbReference type="Proteomes" id="UP001074446">
    <property type="component" value="Unassembled WGS sequence"/>
</dbReference>
<evidence type="ECO:0008006" key="4">
    <source>
        <dbReference type="Google" id="ProtNLM"/>
    </source>
</evidence>
<evidence type="ECO:0000313" key="2">
    <source>
        <dbReference type="EMBL" id="MCZ3372449.1"/>
    </source>
</evidence>
<dbReference type="AlphaFoldDB" id="A0A9E4ZY07"/>
<name>A0A9E4ZY07_9EURY</name>
<organism evidence="1 3">
    <name type="scientific">Methanobacterium veterum</name>
    <dbReference type="NCBI Taxonomy" id="408577"/>
    <lineage>
        <taxon>Archaea</taxon>
        <taxon>Methanobacteriati</taxon>
        <taxon>Methanobacteriota</taxon>
        <taxon>Methanomada group</taxon>
        <taxon>Methanobacteria</taxon>
        <taxon>Methanobacteriales</taxon>
        <taxon>Methanobacteriaceae</taxon>
        <taxon>Methanobacterium</taxon>
    </lineage>
</organism>
<dbReference type="EMBL" id="JAPVES010000030">
    <property type="protein sequence ID" value="MCZ3372449.1"/>
    <property type="molecule type" value="Genomic_DNA"/>
</dbReference>
<dbReference type="EMBL" id="JAPVER010000018">
    <property type="protein sequence ID" value="MCZ3364695.1"/>
    <property type="molecule type" value="Genomic_DNA"/>
</dbReference>
<dbReference type="InterPro" id="IPR029058">
    <property type="entry name" value="AB_hydrolase_fold"/>
</dbReference>
<gene>
    <name evidence="2" type="ORF">O3H35_07375</name>
    <name evidence="1" type="ORF">O3H54_02260</name>
</gene>
<dbReference type="PANTHER" id="PTHR22946:SF12">
    <property type="entry name" value="CONIDIAL PIGMENT BIOSYNTHESIS PROTEIN AYG1 (AFU_ORTHOLOGUE AFUA_2G17550)"/>
    <property type="match status" value="1"/>
</dbReference>
<dbReference type="SUPFAM" id="SSF53474">
    <property type="entry name" value="alpha/beta-Hydrolases"/>
    <property type="match status" value="1"/>
</dbReference>
<reference evidence="1" key="1">
    <citation type="submission" date="2022-12" db="EMBL/GenBank/DDBJ databases">
        <title>Reclassification of two methanogenic archaea species isolated from the Kolyma lowland permafrost.</title>
        <authorList>
            <person name="Trubitsyn V.E."/>
            <person name="Rivkina E.M."/>
            <person name="Shcherbakova V.A."/>
        </authorList>
    </citation>
    <scope>NUCLEOTIDE SEQUENCE</scope>
    <source>
        <strain evidence="1">M2</strain>
        <strain evidence="2">MK4</strain>
    </source>
</reference>
<protein>
    <recommendedName>
        <fullName evidence="4">Peptidase S9 prolyl oligopeptidase catalytic domain-containing protein</fullName>
    </recommendedName>
</protein>
<evidence type="ECO:0000313" key="3">
    <source>
        <dbReference type="Proteomes" id="UP001068021"/>
    </source>
</evidence>
<keyword evidence="3" id="KW-1185">Reference proteome</keyword>
<dbReference type="PANTHER" id="PTHR22946">
    <property type="entry name" value="DIENELACTONE HYDROLASE DOMAIN-CONTAINING PROTEIN-RELATED"/>
    <property type="match status" value="1"/>
</dbReference>